<organism evidence="1 2">
    <name type="scientific">Janthinobacterium lividum</name>
    <dbReference type="NCBI Taxonomy" id="29581"/>
    <lineage>
        <taxon>Bacteria</taxon>
        <taxon>Pseudomonadati</taxon>
        <taxon>Pseudomonadota</taxon>
        <taxon>Betaproteobacteria</taxon>
        <taxon>Burkholderiales</taxon>
        <taxon>Oxalobacteraceae</taxon>
        <taxon>Janthinobacterium</taxon>
    </lineage>
</organism>
<gene>
    <name evidence="1" type="ORF">BA896_012200</name>
</gene>
<evidence type="ECO:0000313" key="1">
    <source>
        <dbReference type="EMBL" id="OFJ49525.1"/>
    </source>
</evidence>
<dbReference type="Proteomes" id="UP000092634">
    <property type="component" value="Unassembled WGS sequence"/>
</dbReference>
<sequence>MLPLRAQNAQTEQRLALLKKMHSQLYGEGKIESQRELLTTLRGMHANSLNIYKYPLTDGYLWPIASLTLTD</sequence>
<name>A0A1E8PTF5_9BURK</name>
<protein>
    <submittedName>
        <fullName evidence="1">Uncharacterized protein</fullName>
    </submittedName>
</protein>
<comment type="caution">
    <text evidence="1">The sequence shown here is derived from an EMBL/GenBank/DDBJ whole genome shotgun (WGS) entry which is preliminary data.</text>
</comment>
<evidence type="ECO:0000313" key="2">
    <source>
        <dbReference type="Proteomes" id="UP000092634"/>
    </source>
</evidence>
<accession>A0A1E8PTF5</accession>
<proteinExistence type="predicted"/>
<reference evidence="1 2" key="1">
    <citation type="submission" date="2016-10" db="EMBL/GenBank/DDBJ databases">
        <title>Updated version of Genome Assembly of Janthinobacterium lividum ERGS5:01.</title>
        <authorList>
            <person name="Kumar R."/>
            <person name="Acharya V."/>
            <person name="Singh D."/>
        </authorList>
    </citation>
    <scope>NUCLEOTIDE SEQUENCE [LARGE SCALE GENOMIC DNA]</scope>
    <source>
        <strain evidence="1 2">ERGS5:01</strain>
    </source>
</reference>
<dbReference type="AlphaFoldDB" id="A0A1E8PTF5"/>
<dbReference type="EMBL" id="MAQB02000001">
    <property type="protein sequence ID" value="OFJ49525.1"/>
    <property type="molecule type" value="Genomic_DNA"/>
</dbReference>